<name>A0A1I1F675_NATHA</name>
<evidence type="ECO:0000313" key="2">
    <source>
        <dbReference type="EMBL" id="SFB94456.1"/>
    </source>
</evidence>
<accession>A0A1I1F675</accession>
<proteinExistence type="predicted"/>
<feature type="region of interest" description="Disordered" evidence="1">
    <location>
        <begin position="30"/>
        <end position="125"/>
    </location>
</feature>
<dbReference type="Proteomes" id="UP000199161">
    <property type="component" value="Unassembled WGS sequence"/>
</dbReference>
<evidence type="ECO:0000313" key="3">
    <source>
        <dbReference type="Proteomes" id="UP000199161"/>
    </source>
</evidence>
<keyword evidence="3" id="KW-1185">Reference proteome</keyword>
<feature type="compositionally biased region" description="Acidic residues" evidence="1">
    <location>
        <begin position="40"/>
        <end position="73"/>
    </location>
</feature>
<feature type="compositionally biased region" description="Acidic residues" evidence="1">
    <location>
        <begin position="105"/>
        <end position="115"/>
    </location>
</feature>
<reference evidence="3" key="1">
    <citation type="submission" date="2016-10" db="EMBL/GenBank/DDBJ databases">
        <authorList>
            <person name="Varghese N."/>
            <person name="Submissions S."/>
        </authorList>
    </citation>
    <scope>NUCLEOTIDE SEQUENCE [LARGE SCALE GENOMIC DNA]</scope>
    <source>
        <strain evidence="3">DSM 13078</strain>
    </source>
</reference>
<feature type="region of interest" description="Disordered" evidence="1">
    <location>
        <begin position="219"/>
        <end position="242"/>
    </location>
</feature>
<dbReference type="PROSITE" id="PS51257">
    <property type="entry name" value="PROKAR_LIPOPROTEIN"/>
    <property type="match status" value="1"/>
</dbReference>
<dbReference type="AlphaFoldDB" id="A0A1I1F675"/>
<gene>
    <name evidence="2" type="ORF">SAMN05444422_103176</name>
</gene>
<dbReference type="EMBL" id="FOKW01000003">
    <property type="protein sequence ID" value="SFB94456.1"/>
    <property type="molecule type" value="Genomic_DNA"/>
</dbReference>
<sequence length="242" mass="25425">MERPSESTRSRRALLAGGTGLIALAAGCLGDEFGGVSDPSGDDGTDDEGDGNESDSNESGNETDGDENDENDGNETGGEGDGFSYETYAYQHPQPPSSPEAWLFLEEDDADDWLEERESAGGSSDALADFVADTPFDDGLLVALEAGGSDLCHEMVLDAIDLEDEEQEGDDERLAVDASVDDGQDEAQACAEQITAVGLLVRVTFEDDPVTELSATIVDQDGQEHGFGIGVDSASEEGSDRK</sequence>
<dbReference type="OrthoDB" id="206414at2157"/>
<protein>
    <submittedName>
        <fullName evidence="2">Uncharacterized protein</fullName>
    </submittedName>
</protein>
<evidence type="ECO:0000256" key="1">
    <source>
        <dbReference type="SAM" id="MobiDB-lite"/>
    </source>
</evidence>
<dbReference type="RefSeq" id="WP_089786724.1">
    <property type="nucleotide sequence ID" value="NZ_FOKW01000003.1"/>
</dbReference>
<organism evidence="2 3">
    <name type="scientific">Natronobacterium haloterrestre</name>
    <name type="common">Halobiforma haloterrestris</name>
    <dbReference type="NCBI Taxonomy" id="148448"/>
    <lineage>
        <taxon>Archaea</taxon>
        <taxon>Methanobacteriati</taxon>
        <taxon>Methanobacteriota</taxon>
        <taxon>Stenosarchaea group</taxon>
        <taxon>Halobacteria</taxon>
        <taxon>Halobacteriales</taxon>
        <taxon>Natrialbaceae</taxon>
        <taxon>Natronobacterium</taxon>
    </lineage>
</organism>